<comment type="function">
    <text evidence="5">Key component of the ribosome quality control system (RQC), a ribosome-associated complex that mediates the extraction of incompletely synthesized nascent chains from stalled ribosomes and their subsequent degradation. RqcH recruits Ala-charged tRNA, and with RqcP directs the elongation of stalled nascent chains on 50S ribosomal subunits, leading to non-templated C-terminal alanine extensions (Ala tail). The Ala tail promotes nascent chain degradation. RqcP is associated with the translocation-like movement of the peptidyl-tRNA from the A-site into the P-site.</text>
</comment>
<dbReference type="InterPro" id="IPR002942">
    <property type="entry name" value="S4_RNA-bd"/>
</dbReference>
<name>A0A4P7A225_9BACL</name>
<dbReference type="GO" id="GO:0019843">
    <property type="term" value="F:rRNA binding"/>
    <property type="evidence" value="ECO:0007669"/>
    <property type="project" value="UniProtKB-UniRule"/>
</dbReference>
<dbReference type="GO" id="GO:0043023">
    <property type="term" value="F:ribosomal large subunit binding"/>
    <property type="evidence" value="ECO:0007669"/>
    <property type="project" value="UniProtKB-UniRule"/>
</dbReference>
<evidence type="ECO:0000256" key="4">
    <source>
        <dbReference type="ARBA" id="ARBA00022917"/>
    </source>
</evidence>
<dbReference type="Proteomes" id="UP000294292">
    <property type="component" value="Chromosome"/>
</dbReference>
<dbReference type="EMBL" id="CP038015">
    <property type="protein sequence ID" value="QBP42981.1"/>
    <property type="molecule type" value="Genomic_DNA"/>
</dbReference>
<evidence type="ECO:0000256" key="2">
    <source>
        <dbReference type="ARBA" id="ARBA00022730"/>
    </source>
</evidence>
<dbReference type="InterPro" id="IPR036986">
    <property type="entry name" value="S4_RNA-bd_sf"/>
</dbReference>
<dbReference type="PIRSF" id="PIRSF038881">
    <property type="entry name" value="RNAbp_HP1423"/>
    <property type="match status" value="1"/>
</dbReference>
<reference evidence="7 8" key="1">
    <citation type="submission" date="2019-03" db="EMBL/GenBank/DDBJ databases">
        <title>Complete genome sequence of Paenisporosarcina antarctica CGMCC 1.6503T.</title>
        <authorList>
            <person name="Rong J.-C."/>
            <person name="Chi N.-Y."/>
            <person name="Zhang Q.-F."/>
        </authorList>
    </citation>
    <scope>NUCLEOTIDE SEQUENCE [LARGE SCALE GENOMIC DNA]</scope>
    <source>
        <strain evidence="7 8">CGMCC 1.6503</strain>
    </source>
</reference>
<evidence type="ECO:0000313" key="8">
    <source>
        <dbReference type="Proteomes" id="UP000294292"/>
    </source>
</evidence>
<dbReference type="GO" id="GO:0000049">
    <property type="term" value="F:tRNA binding"/>
    <property type="evidence" value="ECO:0007669"/>
    <property type="project" value="UniProtKB-UniRule"/>
</dbReference>
<dbReference type="Pfam" id="PF01479">
    <property type="entry name" value="S4"/>
    <property type="match status" value="1"/>
</dbReference>
<dbReference type="RefSeq" id="WP_134211700.1">
    <property type="nucleotide sequence ID" value="NZ_CP038015.1"/>
</dbReference>
<dbReference type="KEGG" id="panc:E2636_18370"/>
<keyword evidence="8" id="KW-1185">Reference proteome</keyword>
<dbReference type="InterPro" id="IPR025490">
    <property type="entry name" value="RqcP"/>
</dbReference>
<dbReference type="SMART" id="SM00363">
    <property type="entry name" value="S4"/>
    <property type="match status" value="1"/>
</dbReference>
<keyword evidence="4 5" id="KW-0648">Protein biosynthesis</keyword>
<sequence length="96" mass="11113">MRLDKFLKVSRLIKRRTLAKEVADQGRITVNGKVSKASSVIKVGDELGIRFGQKVVTTRIEMLKETVKKEESIMMYTILKEERLEKVEPEFIDDED</sequence>
<comment type="similarity">
    <text evidence="5">Belongs to the RqcP family.</text>
</comment>
<dbReference type="CDD" id="cd00165">
    <property type="entry name" value="S4"/>
    <property type="match status" value="1"/>
</dbReference>
<feature type="domain" description="RNA-binding S4" evidence="6">
    <location>
        <begin position="1"/>
        <end position="61"/>
    </location>
</feature>
<protein>
    <recommendedName>
        <fullName evidence="5">RQC P-site tRNA stabilizing factor</fullName>
        <shortName evidence="5">RqcP</shortName>
    </recommendedName>
    <alternativeName>
        <fullName evidence="5">Ribosome-associated protein quality control protein P</fullName>
    </alternativeName>
</protein>
<keyword evidence="1 5" id="KW-0820">tRNA-binding</keyword>
<gene>
    <name evidence="5" type="primary">rqcP</name>
    <name evidence="7" type="ORF">E2636_18370</name>
</gene>
<accession>A0A4P7A225</accession>
<evidence type="ECO:0000256" key="5">
    <source>
        <dbReference type="HAMAP-Rule" id="MF_00871"/>
    </source>
</evidence>
<dbReference type="SUPFAM" id="SSF55174">
    <property type="entry name" value="Alpha-L RNA-binding motif"/>
    <property type="match status" value="1"/>
</dbReference>
<dbReference type="Gene3D" id="3.10.290.10">
    <property type="entry name" value="RNA-binding S4 domain"/>
    <property type="match status" value="1"/>
</dbReference>
<dbReference type="OrthoDB" id="9805210at2"/>
<dbReference type="AlphaFoldDB" id="A0A4P7A225"/>
<evidence type="ECO:0000313" key="7">
    <source>
        <dbReference type="EMBL" id="QBP42981.1"/>
    </source>
</evidence>
<dbReference type="HAMAP" id="MF_00871">
    <property type="entry name" value="RqcP"/>
    <property type="match status" value="1"/>
</dbReference>
<organism evidence="7 8">
    <name type="scientific">Paenisporosarcina antarctica</name>
    <dbReference type="NCBI Taxonomy" id="417367"/>
    <lineage>
        <taxon>Bacteria</taxon>
        <taxon>Bacillati</taxon>
        <taxon>Bacillota</taxon>
        <taxon>Bacilli</taxon>
        <taxon>Bacillales</taxon>
        <taxon>Caryophanaceae</taxon>
        <taxon>Paenisporosarcina</taxon>
    </lineage>
</organism>
<comment type="subunit">
    <text evidence="5">Associates with stalled 50S ribosomal subunits. Binds to RqcH, 23S rRNA and the P-site tRNA. Does not require RqcH for association with 50S subunits.</text>
</comment>
<keyword evidence="3 5" id="KW-0694">RNA-binding</keyword>
<keyword evidence="2 5" id="KW-0699">rRNA-binding</keyword>
<evidence type="ECO:0000259" key="6">
    <source>
        <dbReference type="SMART" id="SM00363"/>
    </source>
</evidence>
<evidence type="ECO:0000256" key="1">
    <source>
        <dbReference type="ARBA" id="ARBA00022555"/>
    </source>
</evidence>
<dbReference type="PROSITE" id="PS50889">
    <property type="entry name" value="S4"/>
    <property type="match status" value="1"/>
</dbReference>
<evidence type="ECO:0000256" key="3">
    <source>
        <dbReference type="ARBA" id="ARBA00022884"/>
    </source>
</evidence>
<dbReference type="GO" id="GO:0072344">
    <property type="term" value="P:rescue of stalled ribosome"/>
    <property type="evidence" value="ECO:0007669"/>
    <property type="project" value="UniProtKB-UniRule"/>
</dbReference>
<proteinExistence type="inferred from homology"/>